<evidence type="ECO:0000256" key="2">
    <source>
        <dbReference type="ARBA" id="ARBA00010199"/>
    </source>
</evidence>
<comment type="caution">
    <text evidence="7">The sequence shown here is derived from an EMBL/GenBank/DDBJ whole genome shotgun (WGS) entry which is preliminary data.</text>
</comment>
<name>A0A4T0WV57_9ASCO</name>
<accession>A0A4T0WV57</accession>
<feature type="transmembrane region" description="Helical" evidence="6">
    <location>
        <begin position="620"/>
        <end position="641"/>
    </location>
</feature>
<keyword evidence="3 6" id="KW-0812">Transmembrane</keyword>
<evidence type="ECO:0000256" key="1">
    <source>
        <dbReference type="ARBA" id="ARBA00004141"/>
    </source>
</evidence>
<dbReference type="Pfam" id="PF01554">
    <property type="entry name" value="MatE"/>
    <property type="match status" value="2"/>
</dbReference>
<sequence length="707" mass="77661">MSAVVPCQRRAVGTLRLPYLCNSGNNIINNNVSVETTLQGCSPNFATKKVAFGNAIYVSATTEDTTSSTNVFDGSIENYDQKNTQDVISDYSVRNHNIPLSAVSTNSSSNLKVDEDTSSLNDTLTNFPTSSAILSDIKKYQLLIDEMKQTVKVLKTYSNDDVQIQPLYGSTSDVQTSFIQRRRSSMNSERFIRLNLASSVKNGEFQPVNTDLQTETIQMLYAAVPLITTFILQYSLTVSSIFFVGNIGADELAAVSLANLMANITAFGPIEGITSALSTLCPQAYGRKDYKSVGLHAMRCLLLLLLLWIPNYILWTYGSFPLLSMIVPEVQACKLAAKYLSVLIWGIPGFIVFEVLKQYLQAQGIFHASTVVLFVFAPLNVLLTYAMVFNKTIGMGFIGAPMAVVITDTLMAVMLLCYTCFINGYQCWCGFSMDYFRRWSRMLKLAGPGIVMILAEWLAYEVISIMAARFGTEALAAQSVITTICVTVYQIPFAISVAGSTRVAWFIGSSSKSAAITSTKAVLIISLIFTVLNVTVISVFRYQISSLFSTDLAVIALSSQVLIIGALYQIPDCLAAVLGGVLRGQGKQYIGGYLNLFSYYILALPLSFILGFYFDFELMGLWWGLSSGVSFTAIYELFYIINTDWDKVIKNSLDEELRNNPSLTDPECDPAALVTPSSLKSSVVDYNPINPTINLIPEGADRNCSKL</sequence>
<evidence type="ECO:0000256" key="6">
    <source>
        <dbReference type="SAM" id="Phobius"/>
    </source>
</evidence>
<dbReference type="Proteomes" id="UP000307173">
    <property type="component" value="Unassembled WGS sequence"/>
</dbReference>
<keyword evidence="8" id="KW-1185">Reference proteome</keyword>
<dbReference type="OrthoDB" id="2126698at2759"/>
<dbReference type="EMBL" id="SELW01000665">
    <property type="protein sequence ID" value="TID14158.1"/>
    <property type="molecule type" value="Genomic_DNA"/>
</dbReference>
<feature type="transmembrane region" description="Helical" evidence="6">
    <location>
        <begin position="220"/>
        <end position="244"/>
    </location>
</feature>
<evidence type="ECO:0000313" key="7">
    <source>
        <dbReference type="EMBL" id="TID14158.1"/>
    </source>
</evidence>
<proteinExistence type="inferred from homology"/>
<dbReference type="GO" id="GO:0042910">
    <property type="term" value="F:xenobiotic transmembrane transporter activity"/>
    <property type="evidence" value="ECO:0007669"/>
    <property type="project" value="InterPro"/>
</dbReference>
<dbReference type="InterPro" id="IPR002528">
    <property type="entry name" value="MATE_fam"/>
</dbReference>
<gene>
    <name evidence="7" type="ORF">CANINC_004804</name>
</gene>
<dbReference type="GO" id="GO:0016020">
    <property type="term" value="C:membrane"/>
    <property type="evidence" value="ECO:0007669"/>
    <property type="project" value="UniProtKB-SubCell"/>
</dbReference>
<evidence type="ECO:0000313" key="8">
    <source>
        <dbReference type="Proteomes" id="UP000307173"/>
    </source>
</evidence>
<dbReference type="InterPro" id="IPR045069">
    <property type="entry name" value="MATE_euk"/>
</dbReference>
<evidence type="ECO:0000256" key="3">
    <source>
        <dbReference type="ARBA" id="ARBA00022692"/>
    </source>
</evidence>
<comment type="similarity">
    <text evidence="2">Belongs to the multi antimicrobial extrusion (MATE) (TC 2.A.66.1) family.</text>
</comment>
<organism evidence="7 8">
    <name type="scientific">Pichia inconspicua</name>
    <dbReference type="NCBI Taxonomy" id="52247"/>
    <lineage>
        <taxon>Eukaryota</taxon>
        <taxon>Fungi</taxon>
        <taxon>Dikarya</taxon>
        <taxon>Ascomycota</taxon>
        <taxon>Saccharomycotina</taxon>
        <taxon>Pichiomycetes</taxon>
        <taxon>Pichiales</taxon>
        <taxon>Pichiaceae</taxon>
        <taxon>Pichia</taxon>
    </lineage>
</organism>
<feature type="transmembrane region" description="Helical" evidence="6">
    <location>
        <begin position="393"/>
        <end position="421"/>
    </location>
</feature>
<feature type="transmembrane region" description="Helical" evidence="6">
    <location>
        <begin position="365"/>
        <end position="387"/>
    </location>
</feature>
<feature type="transmembrane region" description="Helical" evidence="6">
    <location>
        <begin position="480"/>
        <end position="500"/>
    </location>
</feature>
<dbReference type="CDD" id="cd13132">
    <property type="entry name" value="MATE_eukaryotic"/>
    <property type="match status" value="1"/>
</dbReference>
<feature type="transmembrane region" description="Helical" evidence="6">
    <location>
        <begin position="297"/>
        <end position="315"/>
    </location>
</feature>
<dbReference type="NCBIfam" id="TIGR00797">
    <property type="entry name" value="matE"/>
    <property type="match status" value="1"/>
</dbReference>
<evidence type="ECO:0000256" key="5">
    <source>
        <dbReference type="ARBA" id="ARBA00023136"/>
    </source>
</evidence>
<dbReference type="GO" id="GO:1990961">
    <property type="term" value="P:xenobiotic detoxification by transmembrane export across the plasma membrane"/>
    <property type="evidence" value="ECO:0007669"/>
    <property type="project" value="InterPro"/>
</dbReference>
<feature type="transmembrane region" description="Helical" evidence="6">
    <location>
        <begin position="521"/>
        <end position="540"/>
    </location>
</feature>
<feature type="transmembrane region" description="Helical" evidence="6">
    <location>
        <begin position="552"/>
        <end position="581"/>
    </location>
</feature>
<protein>
    <submittedName>
        <fullName evidence="7">Uncharacterized protein</fullName>
    </submittedName>
</protein>
<dbReference type="PANTHER" id="PTHR11206">
    <property type="entry name" value="MULTIDRUG RESISTANCE PROTEIN"/>
    <property type="match status" value="1"/>
</dbReference>
<dbReference type="AlphaFoldDB" id="A0A4T0WV57"/>
<keyword evidence="4 6" id="KW-1133">Transmembrane helix</keyword>
<feature type="transmembrane region" description="Helical" evidence="6">
    <location>
        <begin position="442"/>
        <end position="460"/>
    </location>
</feature>
<comment type="subcellular location">
    <subcellularLocation>
        <location evidence="1">Membrane</location>
        <topology evidence="1">Multi-pass membrane protein</topology>
    </subcellularLocation>
</comment>
<dbReference type="GO" id="GO:0015297">
    <property type="term" value="F:antiporter activity"/>
    <property type="evidence" value="ECO:0007669"/>
    <property type="project" value="InterPro"/>
</dbReference>
<feature type="transmembrane region" description="Helical" evidence="6">
    <location>
        <begin position="593"/>
        <end position="614"/>
    </location>
</feature>
<dbReference type="STRING" id="52247.A0A4T0WV57"/>
<feature type="transmembrane region" description="Helical" evidence="6">
    <location>
        <begin position="264"/>
        <end position="285"/>
    </location>
</feature>
<feature type="transmembrane region" description="Helical" evidence="6">
    <location>
        <begin position="335"/>
        <end position="353"/>
    </location>
</feature>
<keyword evidence="5 6" id="KW-0472">Membrane</keyword>
<reference evidence="7 8" key="1">
    <citation type="journal article" date="2019" name="Front. Genet.">
        <title>Whole-Genome Sequencing of the Opportunistic Yeast Pathogen Candida inconspicua Uncovers Its Hybrid Origin.</title>
        <authorList>
            <person name="Mixao V."/>
            <person name="Hansen A.P."/>
            <person name="Saus E."/>
            <person name="Boekhout T."/>
            <person name="Lass-Florl C."/>
            <person name="Gabaldon T."/>
        </authorList>
    </citation>
    <scope>NUCLEOTIDE SEQUENCE [LARGE SCALE GENOMIC DNA]</scope>
    <source>
        <strain evidence="7 8">CBS 180</strain>
    </source>
</reference>
<evidence type="ECO:0000256" key="4">
    <source>
        <dbReference type="ARBA" id="ARBA00022989"/>
    </source>
</evidence>